<evidence type="ECO:0000259" key="1">
    <source>
        <dbReference type="Pfam" id="PF25273"/>
    </source>
</evidence>
<feature type="non-terminal residue" evidence="2">
    <location>
        <position position="283"/>
    </location>
</feature>
<proteinExistence type="predicted"/>
<accession>A0A0A9VSY6</accession>
<reference evidence="2" key="2">
    <citation type="submission" date="2014-07" db="EMBL/GenBank/DDBJ databases">
        <authorList>
            <person name="Hull J."/>
        </authorList>
    </citation>
    <scope>NUCLEOTIDE SEQUENCE</scope>
</reference>
<organism evidence="2">
    <name type="scientific">Lygus hesperus</name>
    <name type="common">Western plant bug</name>
    <dbReference type="NCBI Taxonomy" id="30085"/>
    <lineage>
        <taxon>Eukaryota</taxon>
        <taxon>Metazoa</taxon>
        <taxon>Ecdysozoa</taxon>
        <taxon>Arthropoda</taxon>
        <taxon>Hexapoda</taxon>
        <taxon>Insecta</taxon>
        <taxon>Pterygota</taxon>
        <taxon>Neoptera</taxon>
        <taxon>Paraneoptera</taxon>
        <taxon>Hemiptera</taxon>
        <taxon>Heteroptera</taxon>
        <taxon>Panheteroptera</taxon>
        <taxon>Cimicomorpha</taxon>
        <taxon>Miridae</taxon>
        <taxon>Mirini</taxon>
        <taxon>Lygus</taxon>
    </lineage>
</organism>
<reference evidence="2" key="1">
    <citation type="journal article" date="2014" name="PLoS ONE">
        <title>Transcriptome-Based Identification of ABC Transporters in the Western Tarnished Plant Bug Lygus hesperus.</title>
        <authorList>
            <person name="Hull J.J."/>
            <person name="Chaney K."/>
            <person name="Geib S.M."/>
            <person name="Fabrick J.A."/>
            <person name="Brent C.S."/>
            <person name="Walsh D."/>
            <person name="Lavine L.C."/>
        </authorList>
    </citation>
    <scope>NUCLEOTIDE SEQUENCE</scope>
</reference>
<feature type="non-terminal residue" evidence="2">
    <location>
        <position position="1"/>
    </location>
</feature>
<dbReference type="PANTHER" id="PTHR10773">
    <property type="entry name" value="DNA-DIRECTED RNA POLYMERASES I, II, AND III SUBUNIT RPABC2"/>
    <property type="match status" value="1"/>
</dbReference>
<dbReference type="GO" id="GO:0016301">
    <property type="term" value="F:kinase activity"/>
    <property type="evidence" value="ECO:0007669"/>
    <property type="project" value="UniProtKB-KW"/>
</dbReference>
<protein>
    <submittedName>
        <fullName evidence="2">Putative aspartokinase</fullName>
    </submittedName>
</protein>
<dbReference type="EMBL" id="GBHO01045253">
    <property type="protein sequence ID" value="JAF98350.1"/>
    <property type="molecule type" value="Transcribed_RNA"/>
</dbReference>
<feature type="domain" description="DUF7869" evidence="1">
    <location>
        <begin position="158"/>
        <end position="231"/>
    </location>
</feature>
<name>A0A0A9VSY6_LYGHE</name>
<dbReference type="PANTHER" id="PTHR10773:SF19">
    <property type="match status" value="1"/>
</dbReference>
<gene>
    <name evidence="2" type="ORF">CM83_103544</name>
</gene>
<sequence>KCQKEGKPFAKRTAFFDIFNEYNISFFIPKKDQCELCTAHENTRPTGNDNEQEGEGNEAIKIKYEEHLKEKELSRVEKENDKNESPANTIVCTYDLQAALPTPKGEVSVFYYRSKLSTYNLTIYDLKTTEAVCNVWHEGEGNRGAIEIATALFQYIERKSRAMNNEELDFVFYSDNCCGQQKNKFMFSMYSYALCLFRNIRSITHKFLIKGHTQNEGDTVHSVIEKEVKRALKFGPINVPEQYYQIMRTAKKRAPFYEVNEMNHSDFIDFKALAGEVGDNFTT</sequence>
<evidence type="ECO:0000313" key="2">
    <source>
        <dbReference type="EMBL" id="JAF98350.1"/>
    </source>
</evidence>
<keyword evidence="2" id="KW-0808">Transferase</keyword>
<dbReference type="InterPro" id="IPR057191">
    <property type="entry name" value="DUF7869"/>
</dbReference>
<keyword evidence="2" id="KW-0418">Kinase</keyword>
<dbReference type="Pfam" id="PF25273">
    <property type="entry name" value="DUF7869"/>
    <property type="match status" value="1"/>
</dbReference>
<dbReference type="AlphaFoldDB" id="A0A0A9VSY6"/>